<feature type="compositionally biased region" description="Basic and acidic residues" evidence="1">
    <location>
        <begin position="39"/>
        <end position="49"/>
    </location>
</feature>
<reference evidence="2" key="1">
    <citation type="journal article" date="2023" name="Insect Mol. Biol.">
        <title>Genome sequencing provides insights into the evolution of gene families encoding plant cell wall-degrading enzymes in longhorned beetles.</title>
        <authorList>
            <person name="Shin N.R."/>
            <person name="Okamura Y."/>
            <person name="Kirsch R."/>
            <person name="Pauchet Y."/>
        </authorList>
    </citation>
    <scope>NUCLEOTIDE SEQUENCE</scope>
    <source>
        <strain evidence="2">AMC_N1</strain>
    </source>
</reference>
<feature type="region of interest" description="Disordered" evidence="1">
    <location>
        <begin position="293"/>
        <end position="336"/>
    </location>
</feature>
<feature type="compositionally biased region" description="Basic and acidic residues" evidence="1">
    <location>
        <begin position="928"/>
        <end position="937"/>
    </location>
</feature>
<feature type="region of interest" description="Disordered" evidence="1">
    <location>
        <begin position="928"/>
        <end position="948"/>
    </location>
</feature>
<accession>A0AAV8XUV2</accession>
<evidence type="ECO:0000313" key="2">
    <source>
        <dbReference type="EMBL" id="KAJ8942037.1"/>
    </source>
</evidence>
<feature type="region of interest" description="Disordered" evidence="1">
    <location>
        <begin position="352"/>
        <end position="387"/>
    </location>
</feature>
<feature type="compositionally biased region" description="Basic and acidic residues" evidence="1">
    <location>
        <begin position="303"/>
        <end position="317"/>
    </location>
</feature>
<dbReference type="EMBL" id="JAPWTK010000346">
    <property type="protein sequence ID" value="KAJ8942037.1"/>
    <property type="molecule type" value="Genomic_DNA"/>
</dbReference>
<comment type="caution">
    <text evidence="2">The sequence shown here is derived from an EMBL/GenBank/DDBJ whole genome shotgun (WGS) entry which is preliminary data.</text>
</comment>
<feature type="region of interest" description="Disordered" evidence="1">
    <location>
        <begin position="1086"/>
        <end position="1106"/>
    </location>
</feature>
<sequence>MSIDALIRIYTCQPALLAMSLYCLLCNRTLTDETVSGDDPEKRKEEGQKPEGAQPKRMTKMEHYKKRLIHQHEKPAVVSPQQVTAEEEDESPAVSPVGCGSSQPNALQEKRREDGVTTKVARKRAVCRSKFRHRDMELFKLGTSYGIPTSLCKSKEPYNVCAEKNLQMCCQSLQQNGKKDDVPVSITDAIINSMEGSKRKDALLWRSMSLNNDRPEVPEVSNNNVVRENAKSIGNGKHVLPAIVPEVVERKRRSLSVATSSEETMNGWERNAQDIPKSAPVSINAKKVVPPTRISVESSPVEHQTDNERSPMEEWARKSMLTPNTEPEISQHGPINLSLRRSVEIAPPVVQRNAYNDPPNEQQEPARKPPALPQTPAQEAPRIHPAQEIPRIHPADVAGAYYFPEIQQQLTRMSGPNAPAGAVANEELIRTIINLVKSSMDPTFSIEVLLILNKWYIELRSYSVRPGVSQGLRVSIARALGDVLLYVSDKVFQAPLTERLQGYAEEMMQAPLSPHKDLLASLLPLLARNHVSDEWMRCLLTLLAHPPASVAPRGPYFAAECPPPPPYDGQHIRVNAVQRQPTDATQFRGLYQNTPPAYTRPDRLYLADNRCIPPKNGPQPNPPTSNGGRYLVSDALEIIPIRKAVTPNMAVPQTNLLQRPNAVMMSETHNRNSSGNEQRNTDQINSENASMVNISSIFPTNLRTQLSRLVNNQNSQLSIASATVSEQTAPDVEQLLRTNVIYSKAHALTSDTTQKVNEDNAAVEETSVSPRNQLPNETIDPDAHLDQEVSNYSNGNTRKTISSTVIVQDNSMEITRGRADETPSRTVFKSCDDMVVERVQSTGSGDTETTKGELKEEYDVKNETEYGIGMKLECELKDEKDLLKKEEENQGQEFVSMDDDEEVLIEEVSQMPKPKEPLPILIKLPPLKRKDDKNGRHLEKRRKSASPSGCVVVIDDEGSPAAERTKHNAESDYNQNYITRDVTDEEKPVPNHPPAEIIEISDSPVRPMQAPRRPVIEDISSDEESLGPVRHRDTYESKVSDDPRQILQTSEVSHCTLIEDSVRQMERRSLPKRPLVYTRPLGYAGRYPDPEAVPEPSPKESGRLSSNARFEGDHASMTCSVRVRNASDLRYAGVKGAPPAFKSPIPAVCVTSPTSVPTSPVLAVLPMTAGTNWKGLFTDEQKRSFLEFRRSISTESAGSPEHPREGRRVRHQKRYRLKRKQYEKVPRGKLCYIRENNTFVRYFDGDQMEQFVQNLGEGSAVASDLLRQIKGRADSSDAAGDHGKGGEIITLSKDVRFSEEDFISDPQLYVEEVERVERHAPRDFCGFYKYVTGYQIVHNHPPISFQTFLTMHNTNRVRTLLRNYVNALVEGEVRHSPQTEARA</sequence>
<gene>
    <name evidence="2" type="ORF">NQ318_002791</name>
</gene>
<protein>
    <submittedName>
        <fullName evidence="2">Uncharacterized protein</fullName>
    </submittedName>
</protein>
<proteinExistence type="predicted"/>
<keyword evidence="3" id="KW-1185">Reference proteome</keyword>
<feature type="region of interest" description="Disordered" evidence="1">
    <location>
        <begin position="1020"/>
        <end position="1043"/>
    </location>
</feature>
<name>A0AAV8XUV2_9CUCU</name>
<feature type="compositionally biased region" description="Basic and acidic residues" evidence="1">
    <location>
        <begin position="1030"/>
        <end position="1043"/>
    </location>
</feature>
<feature type="region of interest" description="Disordered" evidence="1">
    <location>
        <begin position="33"/>
        <end position="116"/>
    </location>
</feature>
<evidence type="ECO:0000256" key="1">
    <source>
        <dbReference type="SAM" id="MobiDB-lite"/>
    </source>
</evidence>
<dbReference type="Proteomes" id="UP001162162">
    <property type="component" value="Unassembled WGS sequence"/>
</dbReference>
<evidence type="ECO:0000313" key="3">
    <source>
        <dbReference type="Proteomes" id="UP001162162"/>
    </source>
</evidence>
<organism evidence="2 3">
    <name type="scientific">Aromia moschata</name>
    <dbReference type="NCBI Taxonomy" id="1265417"/>
    <lineage>
        <taxon>Eukaryota</taxon>
        <taxon>Metazoa</taxon>
        <taxon>Ecdysozoa</taxon>
        <taxon>Arthropoda</taxon>
        <taxon>Hexapoda</taxon>
        <taxon>Insecta</taxon>
        <taxon>Pterygota</taxon>
        <taxon>Neoptera</taxon>
        <taxon>Endopterygota</taxon>
        <taxon>Coleoptera</taxon>
        <taxon>Polyphaga</taxon>
        <taxon>Cucujiformia</taxon>
        <taxon>Chrysomeloidea</taxon>
        <taxon>Cerambycidae</taxon>
        <taxon>Cerambycinae</taxon>
        <taxon>Callichromatini</taxon>
        <taxon>Aromia</taxon>
    </lineage>
</organism>